<comment type="catalytic activity">
    <reaction evidence="1">
        <text>ATP + protein L-histidine = ADP + protein N-phospho-L-histidine.</text>
        <dbReference type="EC" id="2.7.13.3"/>
    </reaction>
</comment>
<dbReference type="FunFam" id="1.10.287.130:FF:000004">
    <property type="entry name" value="Ethylene receptor 1"/>
    <property type="match status" value="1"/>
</dbReference>
<evidence type="ECO:0000256" key="2">
    <source>
        <dbReference type="ARBA" id="ARBA00004370"/>
    </source>
</evidence>
<dbReference type="PROSITE" id="PS50109">
    <property type="entry name" value="HIS_KIN"/>
    <property type="match status" value="1"/>
</dbReference>
<dbReference type="CDD" id="cd17546">
    <property type="entry name" value="REC_hyHK_CKI1_RcsC-like"/>
    <property type="match status" value="1"/>
</dbReference>
<dbReference type="EC" id="2.7.13.3" evidence="3"/>
<keyword evidence="17" id="KW-1185">Reference proteome</keyword>
<keyword evidence="10" id="KW-1133">Transmembrane helix</keyword>
<keyword evidence="5" id="KW-0808">Transferase</keyword>
<keyword evidence="13" id="KW-0175">Coiled coil</keyword>
<dbReference type="PRINTS" id="PR00344">
    <property type="entry name" value="BCTRLSENSOR"/>
</dbReference>
<dbReference type="InterPro" id="IPR036097">
    <property type="entry name" value="HisK_dim/P_sf"/>
</dbReference>
<dbReference type="SMART" id="SM00448">
    <property type="entry name" value="REC"/>
    <property type="match status" value="1"/>
</dbReference>
<evidence type="ECO:0000256" key="4">
    <source>
        <dbReference type="ARBA" id="ARBA00022553"/>
    </source>
</evidence>
<feature type="domain" description="Response regulatory" evidence="15">
    <location>
        <begin position="532"/>
        <end position="649"/>
    </location>
</feature>
<dbReference type="PROSITE" id="PS50110">
    <property type="entry name" value="RESPONSE_REGULATORY"/>
    <property type="match status" value="1"/>
</dbReference>
<dbReference type="InterPro" id="IPR001789">
    <property type="entry name" value="Sig_transdc_resp-reg_receiver"/>
</dbReference>
<reference evidence="16 17" key="1">
    <citation type="journal article" date="2010" name="Stand. Genomic Sci.">
        <title>Complete genome sequence of Haliangium ochraceum type strain (SMP-2).</title>
        <authorList>
            <consortium name="US DOE Joint Genome Institute (JGI-PGF)"/>
            <person name="Ivanova N."/>
            <person name="Daum C."/>
            <person name="Lang E."/>
            <person name="Abt B."/>
            <person name="Kopitz M."/>
            <person name="Saunders E."/>
            <person name="Lapidus A."/>
            <person name="Lucas S."/>
            <person name="Glavina Del Rio T."/>
            <person name="Nolan M."/>
            <person name="Tice H."/>
            <person name="Copeland A."/>
            <person name="Cheng J.F."/>
            <person name="Chen F."/>
            <person name="Bruce D."/>
            <person name="Goodwin L."/>
            <person name="Pitluck S."/>
            <person name="Mavromatis K."/>
            <person name="Pati A."/>
            <person name="Mikhailova N."/>
            <person name="Chen A."/>
            <person name="Palaniappan K."/>
            <person name="Land M."/>
            <person name="Hauser L."/>
            <person name="Chang Y.J."/>
            <person name="Jeffries C.D."/>
            <person name="Detter J.C."/>
            <person name="Brettin T."/>
            <person name="Rohde M."/>
            <person name="Goker M."/>
            <person name="Bristow J."/>
            <person name="Markowitz V."/>
            <person name="Eisen J.A."/>
            <person name="Hugenholtz P."/>
            <person name="Kyrpides N.C."/>
            <person name="Klenk H.P."/>
        </authorList>
    </citation>
    <scope>NUCLEOTIDE SEQUENCE [LARGE SCALE GENOMIC DNA]</scope>
    <source>
        <strain evidence="17">DSM 14365 / CIP 107738 / JCM 11303 / AJ 13395 / SMP-2</strain>
    </source>
</reference>
<dbReference type="Pfam" id="PF02518">
    <property type="entry name" value="HATPase_c"/>
    <property type="match status" value="1"/>
</dbReference>
<dbReference type="InterPro" id="IPR036890">
    <property type="entry name" value="HATPase_C_sf"/>
</dbReference>
<dbReference type="Gene3D" id="3.40.50.2300">
    <property type="match status" value="1"/>
</dbReference>
<dbReference type="STRING" id="502025.Hoch_1933"/>
<keyword evidence="7" id="KW-0547">Nucleotide-binding</keyword>
<evidence type="ECO:0000256" key="11">
    <source>
        <dbReference type="ARBA" id="ARBA00023136"/>
    </source>
</evidence>
<evidence type="ECO:0000259" key="15">
    <source>
        <dbReference type="PROSITE" id="PS50110"/>
    </source>
</evidence>
<keyword evidence="11" id="KW-0472">Membrane</keyword>
<gene>
    <name evidence="16" type="ordered locus">Hoch_1933</name>
</gene>
<name>D0LZ10_HALO1</name>
<dbReference type="Pfam" id="PF00512">
    <property type="entry name" value="HisKA"/>
    <property type="match status" value="1"/>
</dbReference>
<feature type="domain" description="Histidine kinase" evidence="14">
    <location>
        <begin position="263"/>
        <end position="500"/>
    </location>
</feature>
<dbReference type="InterPro" id="IPR035965">
    <property type="entry name" value="PAS-like_dom_sf"/>
</dbReference>
<dbReference type="SUPFAM" id="SSF47384">
    <property type="entry name" value="Homodimeric domain of signal transducing histidine kinase"/>
    <property type="match status" value="1"/>
</dbReference>
<evidence type="ECO:0000256" key="7">
    <source>
        <dbReference type="ARBA" id="ARBA00022741"/>
    </source>
</evidence>
<dbReference type="SUPFAM" id="SSF55874">
    <property type="entry name" value="ATPase domain of HSP90 chaperone/DNA topoisomerase II/histidine kinase"/>
    <property type="match status" value="1"/>
</dbReference>
<evidence type="ECO:0000259" key="14">
    <source>
        <dbReference type="PROSITE" id="PS50109"/>
    </source>
</evidence>
<evidence type="ECO:0000256" key="8">
    <source>
        <dbReference type="ARBA" id="ARBA00022777"/>
    </source>
</evidence>
<dbReference type="PANTHER" id="PTHR45339">
    <property type="entry name" value="HYBRID SIGNAL TRANSDUCTION HISTIDINE KINASE J"/>
    <property type="match status" value="1"/>
</dbReference>
<comment type="subcellular location">
    <subcellularLocation>
        <location evidence="2">Membrane</location>
    </subcellularLocation>
</comment>
<dbReference type="CDD" id="cd00082">
    <property type="entry name" value="HisKA"/>
    <property type="match status" value="1"/>
</dbReference>
<feature type="modified residue" description="4-aspartylphosphate" evidence="12">
    <location>
        <position position="581"/>
    </location>
</feature>
<dbReference type="Gene3D" id="3.30.450.20">
    <property type="entry name" value="PAS domain"/>
    <property type="match status" value="1"/>
</dbReference>
<feature type="coiled-coil region" evidence="13">
    <location>
        <begin position="229"/>
        <end position="256"/>
    </location>
</feature>
<protein>
    <recommendedName>
        <fullName evidence="3">histidine kinase</fullName>
        <ecNumber evidence="3">2.7.13.3</ecNumber>
    </recommendedName>
</protein>
<evidence type="ECO:0000256" key="12">
    <source>
        <dbReference type="PROSITE-ProRule" id="PRU00169"/>
    </source>
</evidence>
<dbReference type="OrthoDB" id="5291616at2"/>
<dbReference type="eggNOG" id="COG2205">
    <property type="taxonomic scope" value="Bacteria"/>
</dbReference>
<dbReference type="Proteomes" id="UP000001880">
    <property type="component" value="Chromosome"/>
</dbReference>
<evidence type="ECO:0000256" key="10">
    <source>
        <dbReference type="ARBA" id="ARBA00022989"/>
    </source>
</evidence>
<dbReference type="HOGENOM" id="CLU_000445_114_15_7"/>
<keyword evidence="4 12" id="KW-0597">Phosphoprotein</keyword>
<dbReference type="Gene3D" id="1.10.287.130">
    <property type="match status" value="1"/>
</dbReference>
<dbReference type="InterPro" id="IPR005467">
    <property type="entry name" value="His_kinase_dom"/>
</dbReference>
<dbReference type="eggNOG" id="COG0784">
    <property type="taxonomic scope" value="Bacteria"/>
</dbReference>
<dbReference type="CDD" id="cd16922">
    <property type="entry name" value="HATPase_EvgS-ArcB-TorS-like"/>
    <property type="match status" value="1"/>
</dbReference>
<evidence type="ECO:0000313" key="17">
    <source>
        <dbReference type="Proteomes" id="UP000001880"/>
    </source>
</evidence>
<dbReference type="GO" id="GO:0000155">
    <property type="term" value="F:phosphorelay sensor kinase activity"/>
    <property type="evidence" value="ECO:0007669"/>
    <property type="project" value="InterPro"/>
</dbReference>
<dbReference type="GO" id="GO:0016020">
    <property type="term" value="C:membrane"/>
    <property type="evidence" value="ECO:0007669"/>
    <property type="project" value="UniProtKB-SubCell"/>
</dbReference>
<evidence type="ECO:0000256" key="3">
    <source>
        <dbReference type="ARBA" id="ARBA00012438"/>
    </source>
</evidence>
<dbReference type="InterPro" id="IPR003661">
    <property type="entry name" value="HisK_dim/P_dom"/>
</dbReference>
<dbReference type="InterPro" id="IPR011006">
    <property type="entry name" value="CheY-like_superfamily"/>
</dbReference>
<evidence type="ECO:0000313" key="16">
    <source>
        <dbReference type="EMBL" id="ACY14480.1"/>
    </source>
</evidence>
<dbReference type="InterPro" id="IPR003594">
    <property type="entry name" value="HATPase_dom"/>
</dbReference>
<dbReference type="SMART" id="SM00387">
    <property type="entry name" value="HATPase_c"/>
    <property type="match status" value="1"/>
</dbReference>
<accession>D0LZ10</accession>
<keyword evidence="9" id="KW-0067">ATP-binding</keyword>
<organism evidence="16 17">
    <name type="scientific">Haliangium ochraceum (strain DSM 14365 / JCM 11303 / SMP-2)</name>
    <dbReference type="NCBI Taxonomy" id="502025"/>
    <lineage>
        <taxon>Bacteria</taxon>
        <taxon>Pseudomonadati</taxon>
        <taxon>Myxococcota</taxon>
        <taxon>Polyangia</taxon>
        <taxon>Haliangiales</taxon>
        <taxon>Kofleriaceae</taxon>
        <taxon>Haliangium</taxon>
    </lineage>
</organism>
<sequence>MRSSISQELTAAYELLAHPLWVFDVETLSMVWANQPGLRMWRADDLDELLARDYAADISEAAQRRLMGTLHRCLQGERIRERWTLYPLEDTPVTVDCGLAAVPLEDGRTALLISGMPVQASEIAAENQRGLETLRHLPLAVSRFDAGGALVFQNPAAASAFGPEDGPHARLLERFADREHGAAALREARAGAIVRTQTRLRTGAGERWHDVELRQGRDPVTGKPLLLFMAGDISELKQAEAELRAAKEQAEAAARVKSEFLATISHEMRTPLHGIIGFGDLLAHSHLDPQQRGFLDSLRESARLLFRLISDVLDLAQIEAGRMHFEDRAMDLEALIARVRDVIAFQAAEKRLVLEAQLDPELPRHLRGDALRIEQVLVNLLGNALKFTPAGRVSLRVRCVPECAGEDALECASAAGRCLGDVHRLRFEVRDTGVGISSDRLNILFEPFTQLDTSASRAIGGSGLGLAICKRLVEGMGGVIGVASTPGKGSCFWFELSLAAADTARAPAAEREGGAGASGTSEAEAEAESRLHVLVVDDNALNQTLARTLLQRRGHRVTVAENGQQAVALVARGSFDAVLMDVHMPTMDGLAATRAIRAMGLSASQLPIVGLTASVVNDNREEYLASGMNDCIGKPFRVAELFAVLSRQRR</sequence>
<dbReference type="PANTHER" id="PTHR45339:SF3">
    <property type="entry name" value="HISTIDINE KINASE"/>
    <property type="match status" value="1"/>
</dbReference>
<dbReference type="Pfam" id="PF00072">
    <property type="entry name" value="Response_reg"/>
    <property type="match status" value="1"/>
</dbReference>
<dbReference type="FunFam" id="3.30.565.10:FF:000010">
    <property type="entry name" value="Sensor histidine kinase RcsC"/>
    <property type="match status" value="1"/>
</dbReference>
<evidence type="ECO:0000256" key="13">
    <source>
        <dbReference type="SAM" id="Coils"/>
    </source>
</evidence>
<dbReference type="RefSeq" id="WP_012827088.1">
    <property type="nucleotide sequence ID" value="NC_013440.1"/>
</dbReference>
<evidence type="ECO:0000256" key="1">
    <source>
        <dbReference type="ARBA" id="ARBA00000085"/>
    </source>
</evidence>
<dbReference type="KEGG" id="hoh:Hoch_1933"/>
<dbReference type="Gene3D" id="3.30.565.10">
    <property type="entry name" value="Histidine kinase-like ATPase, C-terminal domain"/>
    <property type="match status" value="1"/>
</dbReference>
<proteinExistence type="predicted"/>
<dbReference type="SUPFAM" id="SSF52172">
    <property type="entry name" value="CheY-like"/>
    <property type="match status" value="1"/>
</dbReference>
<dbReference type="AlphaFoldDB" id="D0LZ10"/>
<dbReference type="SUPFAM" id="SSF55785">
    <property type="entry name" value="PYP-like sensor domain (PAS domain)"/>
    <property type="match status" value="1"/>
</dbReference>
<evidence type="ECO:0000256" key="6">
    <source>
        <dbReference type="ARBA" id="ARBA00022692"/>
    </source>
</evidence>
<evidence type="ECO:0000256" key="9">
    <source>
        <dbReference type="ARBA" id="ARBA00022840"/>
    </source>
</evidence>
<dbReference type="InterPro" id="IPR004358">
    <property type="entry name" value="Sig_transdc_His_kin-like_C"/>
</dbReference>
<evidence type="ECO:0000256" key="5">
    <source>
        <dbReference type="ARBA" id="ARBA00022679"/>
    </source>
</evidence>
<keyword evidence="6" id="KW-0812">Transmembrane</keyword>
<dbReference type="SMART" id="SM00388">
    <property type="entry name" value="HisKA"/>
    <property type="match status" value="1"/>
</dbReference>
<dbReference type="GO" id="GO:0005524">
    <property type="term" value="F:ATP binding"/>
    <property type="evidence" value="ECO:0007669"/>
    <property type="project" value="UniProtKB-KW"/>
</dbReference>
<keyword evidence="8 16" id="KW-0418">Kinase</keyword>
<dbReference type="EMBL" id="CP001804">
    <property type="protein sequence ID" value="ACY14480.1"/>
    <property type="molecule type" value="Genomic_DNA"/>
</dbReference>